<proteinExistence type="predicted"/>
<sequence>MPRSETNGRYICGDIIQRSSTTGRVFHREQTPNLLLQLSHQRQPQKMRFLIHSARRSSLRGQLHGGCMPTMQHCAAPHPQGCTVLHKQQTPQFLLSQTKMS</sequence>
<gene>
    <name evidence="1" type="ORF">EGYM00163_LOCUS43001</name>
</gene>
<organism evidence="1">
    <name type="scientific">Eutreptiella gymnastica</name>
    <dbReference type="NCBI Taxonomy" id="73025"/>
    <lineage>
        <taxon>Eukaryota</taxon>
        <taxon>Discoba</taxon>
        <taxon>Euglenozoa</taxon>
        <taxon>Euglenida</taxon>
        <taxon>Spirocuta</taxon>
        <taxon>Euglenophyceae</taxon>
        <taxon>Eutreptiales</taxon>
        <taxon>Eutreptiaceae</taxon>
        <taxon>Eutreptiella</taxon>
    </lineage>
</organism>
<name>A0A7S4GBQ9_9EUGL</name>
<dbReference type="EMBL" id="HBJA01124973">
    <property type="protein sequence ID" value="CAE0831719.1"/>
    <property type="molecule type" value="Transcribed_RNA"/>
</dbReference>
<protein>
    <submittedName>
        <fullName evidence="1">Uncharacterized protein</fullName>
    </submittedName>
</protein>
<evidence type="ECO:0000313" key="1">
    <source>
        <dbReference type="EMBL" id="CAE0831719.1"/>
    </source>
</evidence>
<accession>A0A7S4GBQ9</accession>
<reference evidence="1" key="1">
    <citation type="submission" date="2021-01" db="EMBL/GenBank/DDBJ databases">
        <authorList>
            <person name="Corre E."/>
            <person name="Pelletier E."/>
            <person name="Niang G."/>
            <person name="Scheremetjew M."/>
            <person name="Finn R."/>
            <person name="Kale V."/>
            <person name="Holt S."/>
            <person name="Cochrane G."/>
            <person name="Meng A."/>
            <person name="Brown T."/>
            <person name="Cohen L."/>
        </authorList>
    </citation>
    <scope>NUCLEOTIDE SEQUENCE</scope>
    <source>
        <strain evidence="1">CCMP1594</strain>
    </source>
</reference>
<dbReference type="AlphaFoldDB" id="A0A7S4GBQ9"/>